<sequence length="283" mass="31412">MTKKKIAWVTDSTAFITEELKNHPDVYVVPLGITFDDATFLDGVDLDTEELYDRINTQKEIPKTSQPSVGTFAELYENLRTNYESAVAIHVSSKLSGTMSSSISGGDMAGMALEVVDSKSMSFAITTLIHIGLELEKQGKDYKEIANVLRAEADKNQNYILLGNLDQFYKGGRMSGTQYLLGSILKIKPIIRINPEGAFELFDKVRSEKKAVKRLIELLGEAYERNTIKQVEIMHGKVLNKAKELEQEVLAVYPNLKIVIGEISSTIAAHAGEGTVAILWHNE</sequence>
<organism evidence="2 3">
    <name type="scientific">Robertmurraya mangrovi</name>
    <dbReference type="NCBI Taxonomy" id="3098077"/>
    <lineage>
        <taxon>Bacteria</taxon>
        <taxon>Bacillati</taxon>
        <taxon>Bacillota</taxon>
        <taxon>Bacilli</taxon>
        <taxon>Bacillales</taxon>
        <taxon>Bacillaceae</taxon>
        <taxon>Robertmurraya</taxon>
    </lineage>
</organism>
<dbReference type="InterPro" id="IPR003797">
    <property type="entry name" value="DegV"/>
</dbReference>
<dbReference type="Proteomes" id="UP001290455">
    <property type="component" value="Unassembled WGS sequence"/>
</dbReference>
<dbReference type="Gene3D" id="3.40.50.10170">
    <property type="match status" value="1"/>
</dbReference>
<keyword evidence="3" id="KW-1185">Reference proteome</keyword>
<comment type="caution">
    <text evidence="2">The sequence shown here is derived from an EMBL/GenBank/DDBJ whole genome shotgun (WGS) entry which is preliminary data.</text>
</comment>
<dbReference type="EMBL" id="JAXOFX010000008">
    <property type="protein sequence ID" value="MDZ5472768.1"/>
    <property type="molecule type" value="Genomic_DNA"/>
</dbReference>
<dbReference type="InterPro" id="IPR043168">
    <property type="entry name" value="DegV_C"/>
</dbReference>
<evidence type="ECO:0000313" key="3">
    <source>
        <dbReference type="Proteomes" id="UP001290455"/>
    </source>
</evidence>
<accession>A0ABU5J030</accession>
<dbReference type="Gene3D" id="3.30.1180.10">
    <property type="match status" value="1"/>
</dbReference>
<dbReference type="PANTHER" id="PTHR33434:SF2">
    <property type="entry name" value="FATTY ACID-BINDING PROTEIN TM_1468"/>
    <property type="match status" value="1"/>
</dbReference>
<protein>
    <submittedName>
        <fullName evidence="2">DegV family protein</fullName>
    </submittedName>
</protein>
<dbReference type="NCBIfam" id="TIGR00762">
    <property type="entry name" value="DegV"/>
    <property type="match status" value="1"/>
</dbReference>
<dbReference type="PROSITE" id="PS51482">
    <property type="entry name" value="DEGV"/>
    <property type="match status" value="1"/>
</dbReference>
<dbReference type="RefSeq" id="WP_322447066.1">
    <property type="nucleotide sequence ID" value="NZ_JAXOFX010000008.1"/>
</dbReference>
<keyword evidence="1" id="KW-0446">Lipid-binding</keyword>
<proteinExistence type="predicted"/>
<dbReference type="SUPFAM" id="SSF82549">
    <property type="entry name" value="DAK1/DegV-like"/>
    <property type="match status" value="1"/>
</dbReference>
<evidence type="ECO:0000313" key="2">
    <source>
        <dbReference type="EMBL" id="MDZ5472768.1"/>
    </source>
</evidence>
<gene>
    <name evidence="2" type="ORF">SM124_13630</name>
</gene>
<evidence type="ECO:0000256" key="1">
    <source>
        <dbReference type="ARBA" id="ARBA00023121"/>
    </source>
</evidence>
<dbReference type="InterPro" id="IPR050270">
    <property type="entry name" value="DegV_domain_contain"/>
</dbReference>
<name>A0ABU5J030_9BACI</name>
<dbReference type="PANTHER" id="PTHR33434">
    <property type="entry name" value="DEGV DOMAIN-CONTAINING PROTEIN DR_1986-RELATED"/>
    <property type="match status" value="1"/>
</dbReference>
<reference evidence="2 3" key="1">
    <citation type="submission" date="2023-11" db="EMBL/GenBank/DDBJ databases">
        <title>Bacillus jintuensis, isolated from a mudflat on the Beibu Gulf coast.</title>
        <authorList>
            <person name="Li M."/>
        </authorList>
    </citation>
    <scope>NUCLEOTIDE SEQUENCE [LARGE SCALE GENOMIC DNA]</scope>
    <source>
        <strain evidence="2 3">31A1R</strain>
    </source>
</reference>
<dbReference type="Pfam" id="PF02645">
    <property type="entry name" value="DegV"/>
    <property type="match status" value="1"/>
</dbReference>